<dbReference type="Gene3D" id="3.40.30.10">
    <property type="entry name" value="Glutaredoxin"/>
    <property type="match status" value="1"/>
</dbReference>
<dbReference type="PRINTS" id="PR00421">
    <property type="entry name" value="THIOREDOXIN"/>
</dbReference>
<dbReference type="Pfam" id="PF00085">
    <property type="entry name" value="Thioredoxin"/>
    <property type="match status" value="1"/>
</dbReference>
<name>A0ABN8PXS1_9CNID</name>
<keyword evidence="4" id="KW-1185">Reference proteome</keyword>
<evidence type="ECO:0000313" key="3">
    <source>
        <dbReference type="EMBL" id="CAH3152887.1"/>
    </source>
</evidence>
<dbReference type="Proteomes" id="UP001159405">
    <property type="component" value="Unassembled WGS sequence"/>
</dbReference>
<dbReference type="PANTHER" id="PTHR46115">
    <property type="entry name" value="THIOREDOXIN-LIKE PROTEIN 1"/>
    <property type="match status" value="1"/>
</dbReference>
<dbReference type="EMBL" id="CALNXK010000095">
    <property type="protein sequence ID" value="CAH3152887.1"/>
    <property type="molecule type" value="Genomic_DNA"/>
</dbReference>
<protein>
    <recommendedName>
        <fullName evidence="2">Thioredoxin domain-containing protein</fullName>
    </recommendedName>
</protein>
<organism evidence="3 4">
    <name type="scientific">Porites lobata</name>
    <dbReference type="NCBI Taxonomy" id="104759"/>
    <lineage>
        <taxon>Eukaryota</taxon>
        <taxon>Metazoa</taxon>
        <taxon>Cnidaria</taxon>
        <taxon>Anthozoa</taxon>
        <taxon>Hexacorallia</taxon>
        <taxon>Scleractinia</taxon>
        <taxon>Fungiina</taxon>
        <taxon>Poritidae</taxon>
        <taxon>Porites</taxon>
    </lineage>
</organism>
<dbReference type="SUPFAM" id="SSF52833">
    <property type="entry name" value="Thioredoxin-like"/>
    <property type="match status" value="1"/>
</dbReference>
<dbReference type="PROSITE" id="PS00194">
    <property type="entry name" value="THIOREDOXIN_1"/>
    <property type="match status" value="1"/>
</dbReference>
<dbReference type="PROSITE" id="PS51352">
    <property type="entry name" value="THIOREDOXIN_2"/>
    <property type="match status" value="1"/>
</dbReference>
<proteinExistence type="predicted"/>
<feature type="domain" description="Thioredoxin" evidence="2">
    <location>
        <begin position="1"/>
        <end position="105"/>
    </location>
</feature>
<sequence>MKELKSVKNLNDLLKNSGDKLVVIDFFADWCGPCRIMGPKFEKMASEYPDVVFAKVNIQKAKDLVEQYAISSIPHFKFFKNRKVVDDVRGADEEKLKEKINKWKDAIMSEK</sequence>
<dbReference type="InterPro" id="IPR017937">
    <property type="entry name" value="Thioredoxin_CS"/>
</dbReference>
<comment type="caution">
    <text evidence="3">The sequence shown here is derived from an EMBL/GenBank/DDBJ whole genome shotgun (WGS) entry which is preliminary data.</text>
</comment>
<reference evidence="3 4" key="1">
    <citation type="submission" date="2022-05" db="EMBL/GenBank/DDBJ databases">
        <authorList>
            <consortium name="Genoscope - CEA"/>
            <person name="William W."/>
        </authorList>
    </citation>
    <scope>NUCLEOTIDE SEQUENCE [LARGE SCALE GENOMIC DNA]</scope>
</reference>
<evidence type="ECO:0000256" key="1">
    <source>
        <dbReference type="ARBA" id="ARBA00023157"/>
    </source>
</evidence>
<dbReference type="InterPro" id="IPR013766">
    <property type="entry name" value="Thioredoxin_domain"/>
</dbReference>
<keyword evidence="1" id="KW-1015">Disulfide bond</keyword>
<gene>
    <name evidence="3" type="ORF">PLOB_00049410</name>
</gene>
<evidence type="ECO:0000313" key="4">
    <source>
        <dbReference type="Proteomes" id="UP001159405"/>
    </source>
</evidence>
<accession>A0ABN8PXS1</accession>
<dbReference type="CDD" id="cd02947">
    <property type="entry name" value="TRX_family"/>
    <property type="match status" value="1"/>
</dbReference>
<dbReference type="InterPro" id="IPR036249">
    <property type="entry name" value="Thioredoxin-like_sf"/>
</dbReference>
<evidence type="ECO:0000259" key="2">
    <source>
        <dbReference type="PROSITE" id="PS51352"/>
    </source>
</evidence>